<gene>
    <name evidence="1" type="ORF">DBV15_01694</name>
</gene>
<sequence length="156" mass="17520">MNKRPDEECQHNDMRYALHVFLIPQPGSHVNHPKAISSETTGFRAVRVTRKRRREEKEFVRTFLSRASSPNAMGVRSNRILETLFTAVSEEGRSSSVGRALGASRMAAAVNHASHEVLVTNTHRNIEFCKGRDAGGREIIDEYQPHVNQADNAPNE</sequence>
<accession>A0A4S2L6X5</accession>
<dbReference type="AlphaFoldDB" id="A0A4S2L6X5"/>
<protein>
    <submittedName>
        <fullName evidence="1">Uncharacterized protein</fullName>
    </submittedName>
</protein>
<keyword evidence="2" id="KW-1185">Reference proteome</keyword>
<organism evidence="1 2">
    <name type="scientific">Temnothorax longispinosus</name>
    <dbReference type="NCBI Taxonomy" id="300112"/>
    <lineage>
        <taxon>Eukaryota</taxon>
        <taxon>Metazoa</taxon>
        <taxon>Ecdysozoa</taxon>
        <taxon>Arthropoda</taxon>
        <taxon>Hexapoda</taxon>
        <taxon>Insecta</taxon>
        <taxon>Pterygota</taxon>
        <taxon>Neoptera</taxon>
        <taxon>Endopterygota</taxon>
        <taxon>Hymenoptera</taxon>
        <taxon>Apocrita</taxon>
        <taxon>Aculeata</taxon>
        <taxon>Formicoidea</taxon>
        <taxon>Formicidae</taxon>
        <taxon>Myrmicinae</taxon>
        <taxon>Temnothorax</taxon>
    </lineage>
</organism>
<reference evidence="1 2" key="1">
    <citation type="journal article" date="2019" name="Philos. Trans. R. Soc. Lond., B, Biol. Sci.">
        <title>Ant behaviour and brain gene expression of defending hosts depend on the ecological success of the intruding social parasite.</title>
        <authorList>
            <person name="Kaur R."/>
            <person name="Stoldt M."/>
            <person name="Jongepier E."/>
            <person name="Feldmeyer B."/>
            <person name="Menzel F."/>
            <person name="Bornberg-Bauer E."/>
            <person name="Foitzik S."/>
        </authorList>
    </citation>
    <scope>NUCLEOTIDE SEQUENCE [LARGE SCALE GENOMIC DNA]</scope>
    <source>
        <tissue evidence="1">Whole body</tissue>
    </source>
</reference>
<name>A0A4S2L6X5_9HYME</name>
<dbReference type="Proteomes" id="UP000310200">
    <property type="component" value="Unassembled WGS sequence"/>
</dbReference>
<evidence type="ECO:0000313" key="1">
    <source>
        <dbReference type="EMBL" id="TGZ56217.1"/>
    </source>
</evidence>
<dbReference type="EMBL" id="QBLH01000372">
    <property type="protein sequence ID" value="TGZ56217.1"/>
    <property type="molecule type" value="Genomic_DNA"/>
</dbReference>
<evidence type="ECO:0000313" key="2">
    <source>
        <dbReference type="Proteomes" id="UP000310200"/>
    </source>
</evidence>
<proteinExistence type="predicted"/>
<comment type="caution">
    <text evidence="1">The sequence shown here is derived from an EMBL/GenBank/DDBJ whole genome shotgun (WGS) entry which is preliminary data.</text>
</comment>